<dbReference type="RefSeq" id="WP_243550433.1">
    <property type="nucleotide sequence ID" value="NZ_CP094532.1"/>
</dbReference>
<dbReference type="SUPFAM" id="SSF56601">
    <property type="entry name" value="beta-lactamase/transpeptidase-like"/>
    <property type="match status" value="1"/>
</dbReference>
<organism evidence="2 3">
    <name type="scientific">Chryseobacterium suipulveris</name>
    <dbReference type="NCBI Taxonomy" id="2929800"/>
    <lineage>
        <taxon>Bacteria</taxon>
        <taxon>Pseudomonadati</taxon>
        <taxon>Bacteroidota</taxon>
        <taxon>Flavobacteriia</taxon>
        <taxon>Flavobacteriales</taxon>
        <taxon>Weeksellaceae</taxon>
        <taxon>Chryseobacterium group</taxon>
        <taxon>Chryseobacterium</taxon>
    </lineage>
</organism>
<dbReference type="PANTHER" id="PTHR46825">
    <property type="entry name" value="D-ALANYL-D-ALANINE-CARBOXYPEPTIDASE/ENDOPEPTIDASE AMPH"/>
    <property type="match status" value="1"/>
</dbReference>
<feature type="domain" description="Beta-lactamase-related" evidence="1">
    <location>
        <begin position="66"/>
        <end position="341"/>
    </location>
</feature>
<dbReference type="Pfam" id="PF00144">
    <property type="entry name" value="Beta-lactamase"/>
    <property type="match status" value="1"/>
</dbReference>
<sequence>MHKIQYLLFYLLFIMVVSCKSEAEMKADESAKRAAIIDSTVFNFQKIYLKNQIDSVFAKTGFNGNISVYQANEKIYEKENGFMDFSTKSKLDSNSVFAIGSLSKQFTAVLVLLQEEQGKLSTKDLVSKYLDEFKGESFKNITVHQLLNHTSGLNDFGSSLLSKPGEKFNYSNKGFRYLGELVEKVSGKSYDENAKELFAKAGMRNSSTPNLFQGKDFAGAYTGNSNNFQKIDNMPKRLADKEISVAAGGILSTVPDLHRWNDALYNGRILKPESLKEMTEKSADRNHPILGKMGYGFGIMMNPQKPVAYFHTGYVKGSPSLNIYYPETKTSVVILSNIADESKGKNAVFIPHKEVKKVMDVIENSVFELRKEMLKPKN</sequence>
<evidence type="ECO:0000313" key="3">
    <source>
        <dbReference type="Proteomes" id="UP000831460"/>
    </source>
</evidence>
<dbReference type="InterPro" id="IPR001466">
    <property type="entry name" value="Beta-lactam-related"/>
</dbReference>
<dbReference type="PROSITE" id="PS51257">
    <property type="entry name" value="PROKAR_LIPOPROTEIN"/>
    <property type="match status" value="1"/>
</dbReference>
<reference evidence="2 3" key="1">
    <citation type="submission" date="2022-03" db="EMBL/GenBank/DDBJ databases">
        <title>Chryseobacterium sp. isolated from particulate matters in swine house.</title>
        <authorList>
            <person name="Won M."/>
            <person name="Kim S.-J."/>
            <person name="Kwon S.-W."/>
        </authorList>
    </citation>
    <scope>NUCLEOTIDE SEQUENCE [LARGE SCALE GENOMIC DNA]</scope>
    <source>
        <strain evidence="2 3">SC2-2</strain>
    </source>
</reference>
<evidence type="ECO:0000313" key="2">
    <source>
        <dbReference type="EMBL" id="UOE41623.1"/>
    </source>
</evidence>
<dbReference type="EMBL" id="CP094532">
    <property type="protein sequence ID" value="UOE41623.1"/>
    <property type="molecule type" value="Genomic_DNA"/>
</dbReference>
<gene>
    <name evidence="2" type="ORF">MTP09_03010</name>
</gene>
<evidence type="ECO:0000259" key="1">
    <source>
        <dbReference type="Pfam" id="PF00144"/>
    </source>
</evidence>
<protein>
    <submittedName>
        <fullName evidence="2">Beta-lactamase family protein</fullName>
    </submittedName>
</protein>
<keyword evidence="3" id="KW-1185">Reference proteome</keyword>
<accession>A0ABY4BV90</accession>
<dbReference type="Proteomes" id="UP000831460">
    <property type="component" value="Chromosome"/>
</dbReference>
<name>A0ABY4BV90_9FLAO</name>
<proteinExistence type="predicted"/>
<dbReference type="PANTHER" id="PTHR46825:SF9">
    <property type="entry name" value="BETA-LACTAMASE-RELATED DOMAIN-CONTAINING PROTEIN"/>
    <property type="match status" value="1"/>
</dbReference>
<dbReference type="Gene3D" id="3.40.710.10">
    <property type="entry name" value="DD-peptidase/beta-lactamase superfamily"/>
    <property type="match status" value="1"/>
</dbReference>
<dbReference type="InterPro" id="IPR012338">
    <property type="entry name" value="Beta-lactam/transpept-like"/>
</dbReference>
<dbReference type="InterPro" id="IPR050491">
    <property type="entry name" value="AmpC-like"/>
</dbReference>